<accession>A0A391PF36</accession>
<dbReference type="GO" id="GO:0004527">
    <property type="term" value="F:exonuclease activity"/>
    <property type="evidence" value="ECO:0007669"/>
    <property type="project" value="UniProtKB-KW"/>
</dbReference>
<feature type="domain" description="XPG N-terminal" evidence="2">
    <location>
        <begin position="14"/>
        <end position="61"/>
    </location>
</feature>
<evidence type="ECO:0000313" key="3">
    <source>
        <dbReference type="EMBL" id="GCA65332.1"/>
    </source>
</evidence>
<keyword evidence="4" id="KW-1185">Reference proteome</keyword>
<proteinExistence type="predicted"/>
<gene>
    <name evidence="3" type="ORF">KIPB_016882</name>
</gene>
<comment type="caution">
    <text evidence="3">The sequence shown here is derived from an EMBL/GenBank/DDBJ whole genome shotgun (WGS) entry which is preliminary data.</text>
</comment>
<keyword evidence="3" id="KW-0269">Exonuclease</keyword>
<protein>
    <submittedName>
        <fullName evidence="3">Exonuclease 1</fullName>
    </submittedName>
</protein>
<evidence type="ECO:0000259" key="2">
    <source>
        <dbReference type="Pfam" id="PF00752"/>
    </source>
</evidence>
<keyword evidence="3" id="KW-0540">Nuclease</keyword>
<reference evidence="3 4" key="1">
    <citation type="journal article" date="2018" name="PLoS ONE">
        <title>The draft genome of Kipferlia bialata reveals reductive genome evolution in fornicate parasites.</title>
        <authorList>
            <person name="Tanifuji G."/>
            <person name="Takabayashi S."/>
            <person name="Kume K."/>
            <person name="Takagi M."/>
            <person name="Nakayama T."/>
            <person name="Kamikawa R."/>
            <person name="Inagaki Y."/>
            <person name="Hashimoto T."/>
        </authorList>
    </citation>
    <scope>NUCLEOTIDE SEQUENCE [LARGE SCALE GENOMIC DNA]</scope>
    <source>
        <strain evidence="3">NY0173</strain>
    </source>
</reference>
<feature type="non-terminal residue" evidence="3">
    <location>
        <position position="76"/>
    </location>
</feature>
<dbReference type="InterPro" id="IPR029060">
    <property type="entry name" value="PIN-like_dom_sf"/>
</dbReference>
<dbReference type="SUPFAM" id="SSF88723">
    <property type="entry name" value="PIN domain-like"/>
    <property type="match status" value="1"/>
</dbReference>
<dbReference type="Gene3D" id="3.40.50.1010">
    <property type="entry name" value="5'-nuclease"/>
    <property type="match status" value="1"/>
</dbReference>
<feature type="non-terminal residue" evidence="3">
    <location>
        <position position="1"/>
    </location>
</feature>
<dbReference type="Pfam" id="PF00752">
    <property type="entry name" value="XPG_N"/>
    <property type="match status" value="1"/>
</dbReference>
<name>A0A391PF36_9EUKA</name>
<feature type="region of interest" description="Disordered" evidence="1">
    <location>
        <begin position="45"/>
        <end position="64"/>
    </location>
</feature>
<dbReference type="EMBL" id="BDIP01010753">
    <property type="protein sequence ID" value="GCA65332.1"/>
    <property type="molecule type" value="Genomic_DNA"/>
</dbReference>
<dbReference type="Proteomes" id="UP000265618">
    <property type="component" value="Unassembled WGS sequence"/>
</dbReference>
<sequence length="76" mass="8188">GSYSCCVDLCVGNPTTAYATYVVDTVLSIQAAGVTPTVVFDGGELPMKRGTNNSRRERREAAMERGREAYSRVGIL</sequence>
<organism evidence="3 4">
    <name type="scientific">Kipferlia bialata</name>
    <dbReference type="NCBI Taxonomy" id="797122"/>
    <lineage>
        <taxon>Eukaryota</taxon>
        <taxon>Metamonada</taxon>
        <taxon>Carpediemonas-like organisms</taxon>
        <taxon>Kipferlia</taxon>
    </lineage>
</organism>
<evidence type="ECO:0000313" key="4">
    <source>
        <dbReference type="Proteomes" id="UP000265618"/>
    </source>
</evidence>
<dbReference type="AlphaFoldDB" id="A0A391PF36"/>
<keyword evidence="3" id="KW-0378">Hydrolase</keyword>
<evidence type="ECO:0000256" key="1">
    <source>
        <dbReference type="SAM" id="MobiDB-lite"/>
    </source>
</evidence>
<feature type="compositionally biased region" description="Basic and acidic residues" evidence="1">
    <location>
        <begin position="54"/>
        <end position="64"/>
    </location>
</feature>
<dbReference type="InterPro" id="IPR006085">
    <property type="entry name" value="XPG_DNA_repair_N"/>
</dbReference>